<name>A0A5E6MNS9_9BACT</name>
<dbReference type="AlphaFoldDB" id="A0A5E6MNS9"/>
<evidence type="ECO:0000313" key="2">
    <source>
        <dbReference type="Proteomes" id="UP000381693"/>
    </source>
</evidence>
<sequence length="83" mass="8665">MPTACPPPARRSRSLNSRLFAIPMQEIAKKAPTLVLASTAPFLPPMLVCGWPRQVDPGSPAAAGTLIFGWSPPVLAGRTGKGS</sequence>
<organism evidence="1 2">
    <name type="scientific">Methylacidimicrobium cyclopophantes</name>
    <dbReference type="NCBI Taxonomy" id="1041766"/>
    <lineage>
        <taxon>Bacteria</taxon>
        <taxon>Pseudomonadati</taxon>
        <taxon>Verrucomicrobiota</taxon>
        <taxon>Methylacidimicrobium</taxon>
    </lineage>
</organism>
<protein>
    <submittedName>
        <fullName evidence="1">Uncharacterized protein</fullName>
    </submittedName>
</protein>
<dbReference type="Proteomes" id="UP000381693">
    <property type="component" value="Unassembled WGS sequence"/>
</dbReference>
<dbReference type="EMBL" id="CABFUZ020000185">
    <property type="protein sequence ID" value="VVM07654.1"/>
    <property type="molecule type" value="Genomic_DNA"/>
</dbReference>
<comment type="caution">
    <text evidence="1">The sequence shown here is derived from an EMBL/GenBank/DDBJ whole genome shotgun (WGS) entry which is preliminary data.</text>
</comment>
<keyword evidence="2" id="KW-1185">Reference proteome</keyword>
<gene>
    <name evidence="1" type="ORF">MAMC_01750</name>
</gene>
<evidence type="ECO:0000313" key="1">
    <source>
        <dbReference type="EMBL" id="VVM07654.1"/>
    </source>
</evidence>
<reference evidence="1" key="1">
    <citation type="submission" date="2019-09" db="EMBL/GenBank/DDBJ databases">
        <authorList>
            <person name="Cremers G."/>
        </authorList>
    </citation>
    <scope>NUCLEOTIDE SEQUENCE [LARGE SCALE GENOMIC DNA]</scope>
    <source>
        <strain evidence="1">3B</strain>
    </source>
</reference>
<accession>A0A5E6MNS9</accession>
<proteinExistence type="predicted"/>